<evidence type="ECO:0000256" key="3">
    <source>
        <dbReference type="ARBA" id="ARBA00022801"/>
    </source>
</evidence>
<dbReference type="Pfam" id="PF00884">
    <property type="entry name" value="Sulfatase"/>
    <property type="match status" value="1"/>
</dbReference>
<evidence type="ECO:0000313" key="6">
    <source>
        <dbReference type="EMBL" id="VGO22930.1"/>
    </source>
</evidence>
<evidence type="ECO:0000256" key="1">
    <source>
        <dbReference type="ARBA" id="ARBA00008779"/>
    </source>
</evidence>
<organism evidence="6 7">
    <name type="scientific">Pontiella sulfatireligans</name>
    <dbReference type="NCBI Taxonomy" id="2750658"/>
    <lineage>
        <taxon>Bacteria</taxon>
        <taxon>Pseudomonadati</taxon>
        <taxon>Kiritimatiellota</taxon>
        <taxon>Kiritimatiellia</taxon>
        <taxon>Kiritimatiellales</taxon>
        <taxon>Pontiellaceae</taxon>
        <taxon>Pontiella</taxon>
    </lineage>
</organism>
<dbReference type="PANTHER" id="PTHR42693">
    <property type="entry name" value="ARYLSULFATASE FAMILY MEMBER"/>
    <property type="match status" value="1"/>
</dbReference>
<dbReference type="InterPro" id="IPR050738">
    <property type="entry name" value="Sulfatase"/>
</dbReference>
<dbReference type="SUPFAM" id="SSF53649">
    <property type="entry name" value="Alkaline phosphatase-like"/>
    <property type="match status" value="1"/>
</dbReference>
<protein>
    <recommendedName>
        <fullName evidence="5">Sulfatase N-terminal domain-containing protein</fullName>
    </recommendedName>
</protein>
<keyword evidence="4" id="KW-0106">Calcium</keyword>
<feature type="domain" description="Sulfatase N-terminal" evidence="5">
    <location>
        <begin position="38"/>
        <end position="86"/>
    </location>
</feature>
<dbReference type="GO" id="GO:0046872">
    <property type="term" value="F:metal ion binding"/>
    <property type="evidence" value="ECO:0007669"/>
    <property type="project" value="UniProtKB-KW"/>
</dbReference>
<reference evidence="6 7" key="1">
    <citation type="submission" date="2019-04" db="EMBL/GenBank/DDBJ databases">
        <authorList>
            <person name="Van Vliet M D."/>
        </authorList>
    </citation>
    <scope>NUCLEOTIDE SEQUENCE [LARGE SCALE GENOMIC DNA]</scope>
    <source>
        <strain evidence="6 7">F21</strain>
    </source>
</reference>
<dbReference type="GO" id="GO:0004065">
    <property type="term" value="F:arylsulfatase activity"/>
    <property type="evidence" value="ECO:0007669"/>
    <property type="project" value="TreeGrafter"/>
</dbReference>
<dbReference type="InterPro" id="IPR024607">
    <property type="entry name" value="Sulfatase_CS"/>
</dbReference>
<dbReference type="EMBL" id="CAAHFH010000003">
    <property type="protein sequence ID" value="VGO22930.1"/>
    <property type="molecule type" value="Genomic_DNA"/>
</dbReference>
<keyword evidence="2" id="KW-0479">Metal-binding</keyword>
<dbReference type="PROSITE" id="PS00523">
    <property type="entry name" value="SULFATASE_1"/>
    <property type="match status" value="1"/>
</dbReference>
<dbReference type="Proteomes" id="UP000346198">
    <property type="component" value="Unassembled WGS sequence"/>
</dbReference>
<evidence type="ECO:0000313" key="7">
    <source>
        <dbReference type="Proteomes" id="UP000346198"/>
    </source>
</evidence>
<evidence type="ECO:0000259" key="5">
    <source>
        <dbReference type="Pfam" id="PF00884"/>
    </source>
</evidence>
<dbReference type="InterPro" id="IPR000917">
    <property type="entry name" value="Sulfatase_N"/>
</dbReference>
<dbReference type="Gene3D" id="3.40.720.10">
    <property type="entry name" value="Alkaline Phosphatase, subunit A"/>
    <property type="match status" value="1"/>
</dbReference>
<dbReference type="AlphaFoldDB" id="A0A6C2URH2"/>
<evidence type="ECO:0000256" key="4">
    <source>
        <dbReference type="ARBA" id="ARBA00022837"/>
    </source>
</evidence>
<keyword evidence="3" id="KW-0378">Hydrolase</keyword>
<evidence type="ECO:0000256" key="2">
    <source>
        <dbReference type="ARBA" id="ARBA00022723"/>
    </source>
</evidence>
<proteinExistence type="inferred from homology"/>
<accession>A0A6C2URH2</accession>
<dbReference type="PANTHER" id="PTHR42693:SF53">
    <property type="entry name" value="ENDO-4-O-SULFATASE"/>
    <property type="match status" value="1"/>
</dbReference>
<name>A0A6C2URH2_9BACT</name>
<dbReference type="RefSeq" id="WP_222846450.1">
    <property type="nucleotide sequence ID" value="NZ_CAAHFH010000003.1"/>
</dbReference>
<sequence>MQRRHFMKCFSAAAGAAGATSAYQLTVLGKKPLPHPNIISDDQGWGDVGYYGHSTLKTPELDAMAGFFVAASVCSPTRASLLTGRSGRAFCSRCPRQCFGRRRFGDYRQGA</sequence>
<gene>
    <name evidence="6" type="ORF">SCARR_05027</name>
</gene>
<comment type="similarity">
    <text evidence="1">Belongs to the sulfatase family.</text>
</comment>
<dbReference type="InterPro" id="IPR017850">
    <property type="entry name" value="Alkaline_phosphatase_core_sf"/>
</dbReference>
<keyword evidence="7" id="KW-1185">Reference proteome</keyword>